<keyword evidence="3" id="KW-1185">Reference proteome</keyword>
<protein>
    <submittedName>
        <fullName evidence="2">Uncharacterized protein</fullName>
    </submittedName>
</protein>
<reference evidence="2 3" key="1">
    <citation type="submission" date="2019-05" db="EMBL/GenBank/DDBJ databases">
        <authorList>
            <person name="Pankratov T."/>
            <person name="Grouzdev D."/>
        </authorList>
    </citation>
    <scope>NUCLEOTIDE SEQUENCE [LARGE SCALE GENOMIC DNA]</scope>
    <source>
        <strain evidence="2 3">KEBCLARHB70R</strain>
    </source>
</reference>
<accession>A0A5R9JBQ0</accession>
<organism evidence="2 3">
    <name type="scientific">Lichenicoccus roseus</name>
    <dbReference type="NCBI Taxonomy" id="2683649"/>
    <lineage>
        <taxon>Bacteria</taxon>
        <taxon>Pseudomonadati</taxon>
        <taxon>Pseudomonadota</taxon>
        <taxon>Alphaproteobacteria</taxon>
        <taxon>Acetobacterales</taxon>
        <taxon>Acetobacteraceae</taxon>
        <taxon>Lichenicoccus</taxon>
    </lineage>
</organism>
<feature type="region of interest" description="Disordered" evidence="1">
    <location>
        <begin position="47"/>
        <end position="68"/>
    </location>
</feature>
<dbReference type="AlphaFoldDB" id="A0A5R9JBQ0"/>
<evidence type="ECO:0000313" key="2">
    <source>
        <dbReference type="EMBL" id="TLU74419.1"/>
    </source>
</evidence>
<evidence type="ECO:0000256" key="1">
    <source>
        <dbReference type="SAM" id="MobiDB-lite"/>
    </source>
</evidence>
<gene>
    <name evidence="2" type="ORF">FE263_04335</name>
</gene>
<sequence>MSTPGQRVGLDALGPRICIMEPSSSGRSTLATAIRRARRLACVHRDAVRRDRPAEDQAHDGRRSLSLP</sequence>
<evidence type="ECO:0000313" key="3">
    <source>
        <dbReference type="Proteomes" id="UP000305654"/>
    </source>
</evidence>
<comment type="caution">
    <text evidence="2">The sequence shown here is derived from an EMBL/GenBank/DDBJ whole genome shotgun (WGS) entry which is preliminary data.</text>
</comment>
<dbReference type="Proteomes" id="UP000305654">
    <property type="component" value="Unassembled WGS sequence"/>
</dbReference>
<proteinExistence type="predicted"/>
<name>A0A5R9JBQ0_9PROT</name>
<dbReference type="EMBL" id="VCDI01000001">
    <property type="protein sequence ID" value="TLU74419.1"/>
    <property type="molecule type" value="Genomic_DNA"/>
</dbReference>